<keyword evidence="2" id="KW-0547">Nucleotide-binding</keyword>
<keyword evidence="1" id="KW-0813">Transport</keyword>
<dbReference type="SMART" id="SM00382">
    <property type="entry name" value="AAA"/>
    <property type="match status" value="1"/>
</dbReference>
<dbReference type="Pfam" id="PF00005">
    <property type="entry name" value="ABC_tran"/>
    <property type="match status" value="1"/>
</dbReference>
<dbReference type="GO" id="GO:0005524">
    <property type="term" value="F:ATP binding"/>
    <property type="evidence" value="ECO:0007669"/>
    <property type="project" value="UniProtKB-KW"/>
</dbReference>
<dbReference type="InterPro" id="IPR005670">
    <property type="entry name" value="PstB-like"/>
</dbReference>
<evidence type="ECO:0000313" key="6">
    <source>
        <dbReference type="Proteomes" id="UP000094578"/>
    </source>
</evidence>
<gene>
    <name evidence="5" type="ORF">PTI45_00266</name>
</gene>
<dbReference type="PROSITE" id="PS00211">
    <property type="entry name" value="ABC_TRANSPORTER_1"/>
    <property type="match status" value="1"/>
</dbReference>
<dbReference type="PROSITE" id="PS50893">
    <property type="entry name" value="ABC_TRANSPORTER_2"/>
    <property type="match status" value="1"/>
</dbReference>
<dbReference type="InterPro" id="IPR003593">
    <property type="entry name" value="AAA+_ATPase"/>
</dbReference>
<dbReference type="RefSeq" id="WP_069325758.1">
    <property type="nucleotide sequence ID" value="NZ_MDER01000012.1"/>
</dbReference>
<dbReference type="GO" id="GO:0016887">
    <property type="term" value="F:ATP hydrolysis activity"/>
    <property type="evidence" value="ECO:0007669"/>
    <property type="project" value="InterPro"/>
</dbReference>
<dbReference type="AlphaFoldDB" id="A0A1E3L9F6"/>
<evidence type="ECO:0000256" key="3">
    <source>
        <dbReference type="ARBA" id="ARBA00022840"/>
    </source>
</evidence>
<keyword evidence="6" id="KW-1185">Reference proteome</keyword>
<evidence type="ECO:0000313" key="5">
    <source>
        <dbReference type="EMBL" id="ODP30333.1"/>
    </source>
</evidence>
<accession>A0A1E3L9F6</accession>
<reference evidence="5 6" key="1">
    <citation type="submission" date="2016-08" db="EMBL/GenBank/DDBJ databases">
        <title>Genome sequencing of Paenibacillus sp. TI45-13ar, isolated from Korean traditional nuruk.</title>
        <authorList>
            <person name="Kim S.-J."/>
        </authorList>
    </citation>
    <scope>NUCLEOTIDE SEQUENCE [LARGE SCALE GENOMIC DNA]</scope>
    <source>
        <strain evidence="5 6">TI45-13ar</strain>
    </source>
</reference>
<dbReference type="InterPro" id="IPR017871">
    <property type="entry name" value="ABC_transporter-like_CS"/>
</dbReference>
<dbReference type="GO" id="GO:0035435">
    <property type="term" value="P:phosphate ion transmembrane transport"/>
    <property type="evidence" value="ECO:0007669"/>
    <property type="project" value="InterPro"/>
</dbReference>
<dbReference type="GO" id="GO:0016020">
    <property type="term" value="C:membrane"/>
    <property type="evidence" value="ECO:0007669"/>
    <property type="project" value="InterPro"/>
</dbReference>
<name>A0A1E3L9F6_9BACL</name>
<dbReference type="EMBL" id="MDER01000012">
    <property type="protein sequence ID" value="ODP30333.1"/>
    <property type="molecule type" value="Genomic_DNA"/>
</dbReference>
<dbReference type="GO" id="GO:0005315">
    <property type="term" value="F:phosphate transmembrane transporter activity"/>
    <property type="evidence" value="ECO:0007669"/>
    <property type="project" value="InterPro"/>
</dbReference>
<evidence type="ECO:0000256" key="2">
    <source>
        <dbReference type="ARBA" id="ARBA00022741"/>
    </source>
</evidence>
<keyword evidence="3 5" id="KW-0067">ATP-binding</keyword>
<dbReference type="STRING" id="1886670.PTI45_00266"/>
<dbReference type="SUPFAM" id="SSF52540">
    <property type="entry name" value="P-loop containing nucleoside triphosphate hydrolases"/>
    <property type="match status" value="1"/>
</dbReference>
<dbReference type="InterPro" id="IPR003439">
    <property type="entry name" value="ABC_transporter-like_ATP-bd"/>
</dbReference>
<proteinExistence type="predicted"/>
<feature type="domain" description="ABC transporter" evidence="4">
    <location>
        <begin position="11"/>
        <end position="243"/>
    </location>
</feature>
<sequence length="248" mass="27538">MTLSHPSACAVQFQHITKSFAHANHTVTVLDRIDGDIKQGSITTLVGPSGSGKSTLLSLCNLLITPDTGQLYIQGKDIHSWPITELRRNVGIVFQDAPMVQGTALYNLQTAQRLHGIDIGNPETLMEQVGLSSSLLTQHVQDLSGGQKQRLALARTLANQPQILLLDEITSALDPSSVREVEQLLLEINRESRITLIWVTHQMEQAQRVGQETWFLMNGQLLEQRSTADFFAHPQTEEARQFIKGELQ</sequence>
<dbReference type="InterPro" id="IPR027417">
    <property type="entry name" value="P-loop_NTPase"/>
</dbReference>
<evidence type="ECO:0000256" key="1">
    <source>
        <dbReference type="ARBA" id="ARBA00022448"/>
    </source>
</evidence>
<dbReference type="Gene3D" id="3.40.50.300">
    <property type="entry name" value="P-loop containing nucleotide triphosphate hydrolases"/>
    <property type="match status" value="1"/>
</dbReference>
<dbReference type="PANTHER" id="PTHR43423:SF1">
    <property type="entry name" value="ABC TRANSPORTER I FAMILY MEMBER 17"/>
    <property type="match status" value="1"/>
</dbReference>
<evidence type="ECO:0000259" key="4">
    <source>
        <dbReference type="PROSITE" id="PS50893"/>
    </source>
</evidence>
<dbReference type="PANTHER" id="PTHR43423">
    <property type="entry name" value="ABC TRANSPORTER I FAMILY MEMBER 17"/>
    <property type="match status" value="1"/>
</dbReference>
<organism evidence="5 6">
    <name type="scientific">Paenibacillus nuruki</name>
    <dbReference type="NCBI Taxonomy" id="1886670"/>
    <lineage>
        <taxon>Bacteria</taxon>
        <taxon>Bacillati</taxon>
        <taxon>Bacillota</taxon>
        <taxon>Bacilli</taxon>
        <taxon>Bacillales</taxon>
        <taxon>Paenibacillaceae</taxon>
        <taxon>Paenibacillus</taxon>
    </lineage>
</organism>
<protein>
    <submittedName>
        <fullName evidence="5">Methionine import ATP-binding protein MetN</fullName>
    </submittedName>
</protein>
<comment type="caution">
    <text evidence="5">The sequence shown here is derived from an EMBL/GenBank/DDBJ whole genome shotgun (WGS) entry which is preliminary data.</text>
</comment>
<dbReference type="Proteomes" id="UP000094578">
    <property type="component" value="Unassembled WGS sequence"/>
</dbReference>
<dbReference type="CDD" id="cd03260">
    <property type="entry name" value="ABC_PstB_phosphate_transporter"/>
    <property type="match status" value="1"/>
</dbReference>